<dbReference type="RefSeq" id="WP_152729946.1">
    <property type="nucleotide sequence ID" value="NZ_JAABOZ010000002.1"/>
</dbReference>
<protein>
    <submittedName>
        <fullName evidence="3">Uncharacterized protein</fullName>
    </submittedName>
</protein>
<feature type="region of interest" description="Disordered" evidence="1">
    <location>
        <begin position="150"/>
        <end position="173"/>
    </location>
</feature>
<reference evidence="3 4" key="1">
    <citation type="submission" date="2020-02" db="EMBL/GenBank/DDBJ databases">
        <title>The whole genome sequence of CPCC 205119.</title>
        <authorList>
            <person name="Jiang Z."/>
        </authorList>
    </citation>
    <scope>NUCLEOTIDE SEQUENCE [LARGE SCALE GENOMIC DNA]</scope>
    <source>
        <strain evidence="3 4">CPCC 205119</strain>
    </source>
</reference>
<evidence type="ECO:0000313" key="3">
    <source>
        <dbReference type="EMBL" id="NEL54111.1"/>
    </source>
</evidence>
<feature type="transmembrane region" description="Helical" evidence="2">
    <location>
        <begin position="21"/>
        <end position="41"/>
    </location>
</feature>
<accession>A0A7K3WCB1</accession>
<dbReference type="Proteomes" id="UP000470470">
    <property type="component" value="Unassembled WGS sequence"/>
</dbReference>
<organism evidence="3 4">
    <name type="scientific">Goekera deserti</name>
    <dbReference type="NCBI Taxonomy" id="2497753"/>
    <lineage>
        <taxon>Bacteria</taxon>
        <taxon>Bacillati</taxon>
        <taxon>Actinomycetota</taxon>
        <taxon>Actinomycetes</taxon>
        <taxon>Geodermatophilales</taxon>
        <taxon>Geodermatophilaceae</taxon>
        <taxon>Goekera</taxon>
    </lineage>
</organism>
<feature type="transmembrane region" description="Helical" evidence="2">
    <location>
        <begin position="127"/>
        <end position="146"/>
    </location>
</feature>
<keyword evidence="2" id="KW-0472">Membrane</keyword>
<dbReference type="EMBL" id="JAAGWK010000010">
    <property type="protein sequence ID" value="NEL54111.1"/>
    <property type="molecule type" value="Genomic_DNA"/>
</dbReference>
<proteinExistence type="predicted"/>
<dbReference type="AlphaFoldDB" id="A0A7K3WCB1"/>
<gene>
    <name evidence="3" type="ORF">G1H19_08880</name>
</gene>
<name>A0A7K3WCB1_9ACTN</name>
<keyword evidence="4" id="KW-1185">Reference proteome</keyword>
<sequence length="173" mass="17931">MSGPDAARPVASALRGPWWRWLFLLPGLAAVAYGTVGLLGAGGRVPLLPWATWFVGSALVHDLLIAPLWMAGGWLVARFAPRAARPAVVTGALVSGVLVLVALPFVLGYGYEPTNPSFLPRGYGRNLLVLVAAVLAASVVWAVVAVRRAPSSPEPSSPEPSSPEPLSPGPPSS</sequence>
<feature type="transmembrane region" description="Helical" evidence="2">
    <location>
        <begin position="53"/>
        <end position="76"/>
    </location>
</feature>
<keyword evidence="2" id="KW-0812">Transmembrane</keyword>
<evidence type="ECO:0000256" key="2">
    <source>
        <dbReference type="SAM" id="Phobius"/>
    </source>
</evidence>
<feature type="compositionally biased region" description="Pro residues" evidence="1">
    <location>
        <begin position="152"/>
        <end position="173"/>
    </location>
</feature>
<feature type="transmembrane region" description="Helical" evidence="2">
    <location>
        <begin position="88"/>
        <end position="107"/>
    </location>
</feature>
<comment type="caution">
    <text evidence="3">The sequence shown here is derived from an EMBL/GenBank/DDBJ whole genome shotgun (WGS) entry which is preliminary data.</text>
</comment>
<evidence type="ECO:0000256" key="1">
    <source>
        <dbReference type="SAM" id="MobiDB-lite"/>
    </source>
</evidence>
<evidence type="ECO:0000313" key="4">
    <source>
        <dbReference type="Proteomes" id="UP000470470"/>
    </source>
</evidence>
<keyword evidence="2" id="KW-1133">Transmembrane helix</keyword>